<name>A0A6C0EWT2_9ZZZZ</name>
<keyword evidence="1" id="KW-0812">Transmembrane</keyword>
<sequence>MLTLKDVSMGIKVVGILYLFYLQYANMVNIPMSVIVLITLGSLGAAMSCKSKMNDGHFHHRYYNYAVVLAGLVVILKEYM</sequence>
<proteinExistence type="predicted"/>
<organism evidence="2">
    <name type="scientific">viral metagenome</name>
    <dbReference type="NCBI Taxonomy" id="1070528"/>
    <lineage>
        <taxon>unclassified sequences</taxon>
        <taxon>metagenomes</taxon>
        <taxon>organismal metagenomes</taxon>
    </lineage>
</organism>
<dbReference type="AlphaFoldDB" id="A0A6C0EWT2"/>
<feature type="transmembrane region" description="Helical" evidence="1">
    <location>
        <begin position="30"/>
        <end position="50"/>
    </location>
</feature>
<keyword evidence="1" id="KW-0472">Membrane</keyword>
<reference evidence="2" key="1">
    <citation type="journal article" date="2020" name="Nature">
        <title>Giant virus diversity and host interactions through global metagenomics.</title>
        <authorList>
            <person name="Schulz F."/>
            <person name="Roux S."/>
            <person name="Paez-Espino D."/>
            <person name="Jungbluth S."/>
            <person name="Walsh D.A."/>
            <person name="Denef V.J."/>
            <person name="McMahon K.D."/>
            <person name="Konstantinidis K.T."/>
            <person name="Eloe-Fadrosh E.A."/>
            <person name="Kyrpides N.C."/>
            <person name="Woyke T."/>
        </authorList>
    </citation>
    <scope>NUCLEOTIDE SEQUENCE</scope>
    <source>
        <strain evidence="2">GVMAG-M-3300009161-36</strain>
    </source>
</reference>
<feature type="transmembrane region" description="Helical" evidence="1">
    <location>
        <begin position="62"/>
        <end position="79"/>
    </location>
</feature>
<protein>
    <submittedName>
        <fullName evidence="2">Uncharacterized protein</fullName>
    </submittedName>
</protein>
<accession>A0A6C0EWT2</accession>
<evidence type="ECO:0000256" key="1">
    <source>
        <dbReference type="SAM" id="Phobius"/>
    </source>
</evidence>
<keyword evidence="1" id="KW-1133">Transmembrane helix</keyword>
<dbReference type="EMBL" id="MN738968">
    <property type="protein sequence ID" value="QHT33557.1"/>
    <property type="molecule type" value="Genomic_DNA"/>
</dbReference>
<evidence type="ECO:0000313" key="2">
    <source>
        <dbReference type="EMBL" id="QHT33557.1"/>
    </source>
</evidence>